<sequence length="531" mass="58437">MDQTVSFLLTAIIFVLLIGLLILIHELGHFLAARRAGIVVQEFAIGFGRTLWSRRRGDTTFSLKLIPLGGYVKMLGDQDASSFSRFTAGKYDPADKTFAIAELKKKGINPETDAFHKVEQFMEEQRSAMKKDDYAKLQTWYAKDYIPNHPGNYDNQPILDRALVIVAGVFMNFVLAIAIFYFMFLFTNFSVDLVRLGNPVFAGAETSDVPFLFDVYDEDSSELAGSLIVDAEGRRFVTRDEFETLLQENYNEPMQLQIFTPDGYRDVTLALNGDGVLTNFDEDVAGKVRIVSTTEGMPAAEAGLEPNYVILSFAGEDVTTVSRMLELLRENQGGTADIRYVNAEGDTEETMLVLPEVEEGQPILGAGLGENTGYLDGIVRVNYNDNRLLSGVLHTFNMTAYTVTGLGTLISSSIAEGCIEPVSQGVSSVVGVAGIINELVRLRDFISIINLAGLISVALAFANILPVPLFDGGNLLFLIIEAIRKRPISEKKQEIIGTVTFVLVIIFMLLIVFKDLFPDFTSSLIRGICGG</sequence>
<evidence type="ECO:0000256" key="8">
    <source>
        <dbReference type="ARBA" id="ARBA00022989"/>
    </source>
</evidence>
<evidence type="ECO:0000256" key="3">
    <source>
        <dbReference type="ARBA" id="ARBA00007931"/>
    </source>
</evidence>
<dbReference type="GO" id="GO:0004222">
    <property type="term" value="F:metalloendopeptidase activity"/>
    <property type="evidence" value="ECO:0007669"/>
    <property type="project" value="InterPro"/>
</dbReference>
<dbReference type="InterPro" id="IPR004387">
    <property type="entry name" value="Pept_M50_Zn"/>
</dbReference>
<accession>A0A136LYA8</accession>
<evidence type="ECO:0000256" key="10">
    <source>
        <dbReference type="ARBA" id="ARBA00023136"/>
    </source>
</evidence>
<dbReference type="Pfam" id="PF02163">
    <property type="entry name" value="Peptidase_M50"/>
    <property type="match status" value="1"/>
</dbReference>
<dbReference type="STRING" id="1617426.TR69_WS6001000661"/>
<feature type="domain" description="Peptidase M50" evidence="12">
    <location>
        <begin position="14"/>
        <end position="506"/>
    </location>
</feature>
<dbReference type="Gene3D" id="2.30.42.10">
    <property type="match status" value="1"/>
</dbReference>
<evidence type="ECO:0000256" key="11">
    <source>
        <dbReference type="SAM" id="Phobius"/>
    </source>
</evidence>
<keyword evidence="4 13" id="KW-0645">Protease</keyword>
<keyword evidence="8 11" id="KW-1133">Transmembrane helix</keyword>
<dbReference type="GO" id="GO:0006508">
    <property type="term" value="P:proteolysis"/>
    <property type="evidence" value="ECO:0007669"/>
    <property type="project" value="UniProtKB-KW"/>
</dbReference>
<evidence type="ECO:0000313" key="13">
    <source>
        <dbReference type="EMBL" id="KXK26654.1"/>
    </source>
</evidence>
<dbReference type="InterPro" id="IPR036034">
    <property type="entry name" value="PDZ_sf"/>
</dbReference>
<dbReference type="GO" id="GO:0016020">
    <property type="term" value="C:membrane"/>
    <property type="evidence" value="ECO:0007669"/>
    <property type="project" value="UniProtKB-SubCell"/>
</dbReference>
<gene>
    <name evidence="13" type="primary">rseP</name>
    <name evidence="13" type="ORF">TR69_WS6001000661</name>
</gene>
<keyword evidence="9" id="KW-0482">Metalloprotease</keyword>
<keyword evidence="10 11" id="KW-0472">Membrane</keyword>
<keyword evidence="7" id="KW-0862">Zinc</keyword>
<proteinExistence type="inferred from homology"/>
<comment type="similarity">
    <text evidence="3">Belongs to the peptidase M50B family.</text>
</comment>
<evidence type="ECO:0000256" key="2">
    <source>
        <dbReference type="ARBA" id="ARBA00004141"/>
    </source>
</evidence>
<dbReference type="InterPro" id="IPR008915">
    <property type="entry name" value="Peptidase_M50"/>
</dbReference>
<dbReference type="EC" id="3.4.24.-" evidence="13"/>
<dbReference type="CDD" id="cd06163">
    <property type="entry name" value="S2P-M50_PDZ_RseP-like"/>
    <property type="match status" value="1"/>
</dbReference>
<dbReference type="Proteomes" id="UP000070457">
    <property type="component" value="Unassembled WGS sequence"/>
</dbReference>
<protein>
    <submittedName>
        <fullName evidence="13">Regulator of sigma-E protease RseP</fullName>
        <ecNumber evidence="13">3.4.24.-</ecNumber>
    </submittedName>
</protein>
<dbReference type="EMBL" id="JYNZ01000003">
    <property type="protein sequence ID" value="KXK26654.1"/>
    <property type="molecule type" value="Genomic_DNA"/>
</dbReference>
<feature type="transmembrane region" description="Helical" evidence="11">
    <location>
        <begin position="6"/>
        <end position="25"/>
    </location>
</feature>
<evidence type="ECO:0000256" key="1">
    <source>
        <dbReference type="ARBA" id="ARBA00001947"/>
    </source>
</evidence>
<keyword evidence="5 11" id="KW-0812">Transmembrane</keyword>
<dbReference type="SUPFAM" id="SSF50156">
    <property type="entry name" value="PDZ domain-like"/>
    <property type="match status" value="1"/>
</dbReference>
<feature type="transmembrane region" description="Helical" evidence="11">
    <location>
        <begin position="495"/>
        <end position="513"/>
    </location>
</feature>
<feature type="transmembrane region" description="Helical" evidence="11">
    <location>
        <begin position="451"/>
        <end position="483"/>
    </location>
</feature>
<comment type="subcellular location">
    <subcellularLocation>
        <location evidence="2">Membrane</location>
        <topology evidence="2">Multi-pass membrane protein</topology>
    </subcellularLocation>
</comment>
<dbReference type="PANTHER" id="PTHR42837">
    <property type="entry name" value="REGULATOR OF SIGMA-E PROTEASE RSEP"/>
    <property type="match status" value="1"/>
</dbReference>
<evidence type="ECO:0000259" key="12">
    <source>
        <dbReference type="Pfam" id="PF02163"/>
    </source>
</evidence>
<evidence type="ECO:0000256" key="6">
    <source>
        <dbReference type="ARBA" id="ARBA00022801"/>
    </source>
</evidence>
<evidence type="ECO:0000313" key="14">
    <source>
        <dbReference type="Proteomes" id="UP000070457"/>
    </source>
</evidence>
<reference evidence="13 14" key="1">
    <citation type="submission" date="2015-02" db="EMBL/GenBank/DDBJ databases">
        <title>Improved understanding of the partial-nitritation anammox process through 23 genomes representing the majority of the microbial community.</title>
        <authorList>
            <person name="Speth D.R."/>
            <person name="In T Zandt M."/>
            <person name="Guerrero Cruz S."/>
            <person name="Jetten M.S."/>
            <person name="Dutilh B.E."/>
        </authorList>
    </citation>
    <scope>NUCLEOTIDE SEQUENCE [LARGE SCALE GENOMIC DNA]</scope>
    <source>
        <strain evidence="13">OLB20</strain>
    </source>
</reference>
<feature type="transmembrane region" description="Helical" evidence="11">
    <location>
        <begin position="162"/>
        <end position="186"/>
    </location>
</feature>
<dbReference type="AlphaFoldDB" id="A0A136LYA8"/>
<dbReference type="PANTHER" id="PTHR42837:SF2">
    <property type="entry name" value="MEMBRANE METALLOPROTEASE ARASP2, CHLOROPLASTIC-RELATED"/>
    <property type="match status" value="1"/>
</dbReference>
<evidence type="ECO:0000256" key="4">
    <source>
        <dbReference type="ARBA" id="ARBA00022670"/>
    </source>
</evidence>
<comment type="cofactor">
    <cofactor evidence="1">
        <name>Zn(2+)</name>
        <dbReference type="ChEBI" id="CHEBI:29105"/>
    </cofactor>
</comment>
<evidence type="ECO:0000256" key="7">
    <source>
        <dbReference type="ARBA" id="ARBA00022833"/>
    </source>
</evidence>
<evidence type="ECO:0000256" key="5">
    <source>
        <dbReference type="ARBA" id="ARBA00022692"/>
    </source>
</evidence>
<name>A0A136LYA8_9BACT</name>
<organism evidence="13 14">
    <name type="scientific">candidate division WS6 bacterium OLB20</name>
    <dbReference type="NCBI Taxonomy" id="1617426"/>
    <lineage>
        <taxon>Bacteria</taxon>
        <taxon>Candidatus Dojkabacteria</taxon>
    </lineage>
</organism>
<comment type="caution">
    <text evidence="13">The sequence shown here is derived from an EMBL/GenBank/DDBJ whole genome shotgun (WGS) entry which is preliminary data.</text>
</comment>
<keyword evidence="6 13" id="KW-0378">Hydrolase</keyword>
<evidence type="ECO:0000256" key="9">
    <source>
        <dbReference type="ARBA" id="ARBA00023049"/>
    </source>
</evidence>